<evidence type="ECO:0000313" key="3">
    <source>
        <dbReference type="Proteomes" id="UP000265800"/>
    </source>
</evidence>
<dbReference type="InterPro" id="IPR000073">
    <property type="entry name" value="AB_hydrolase_1"/>
</dbReference>
<accession>A0A399ENQ3</accession>
<keyword evidence="3" id="KW-1185">Reference proteome</keyword>
<sequence>MPEVSVNGTTLFYRLEGPKDAPLLVLLNGIFQRTEAWEPLMPYLGGLAVLRYDMRGQGQSATPPGPYPPELHAADLEALLRRLGVAEYHLLGLSNGGVVAQVHAAGRPQGLQRLILLCTTPRLDPLLRAKVESWRQALELGGTQARLRVALPWVWGRTFLEAHPEVAEEASLLQMEQAAPSPQAQGHLLEGFLQLTDLRPRLGSVQAPTLVLSGEEDLLFPPCYGEETARAIPKAQHRVLPRVGHVPTLENPPLLAQEIRAFLEVTA</sequence>
<comment type="caution">
    <text evidence="2">The sequence shown here is derived from an EMBL/GenBank/DDBJ whole genome shotgun (WGS) entry which is preliminary data.</text>
</comment>
<name>A0A399ENQ3_9DEIN</name>
<dbReference type="GO" id="GO:0046464">
    <property type="term" value="P:acylglycerol catabolic process"/>
    <property type="evidence" value="ECO:0007669"/>
    <property type="project" value="TreeGrafter"/>
</dbReference>
<dbReference type="PRINTS" id="PR00412">
    <property type="entry name" value="EPOXHYDRLASE"/>
</dbReference>
<dbReference type="InterPro" id="IPR000639">
    <property type="entry name" value="Epox_hydrolase-like"/>
</dbReference>
<dbReference type="GO" id="GO:0047570">
    <property type="term" value="F:3-oxoadipate enol-lactonase activity"/>
    <property type="evidence" value="ECO:0007669"/>
    <property type="project" value="UniProtKB-EC"/>
</dbReference>
<dbReference type="OrthoDB" id="9775557at2"/>
<dbReference type="Gene3D" id="3.40.50.1820">
    <property type="entry name" value="alpha/beta hydrolase"/>
    <property type="match status" value="1"/>
</dbReference>
<dbReference type="PANTHER" id="PTHR43798">
    <property type="entry name" value="MONOACYLGLYCEROL LIPASE"/>
    <property type="match status" value="1"/>
</dbReference>
<dbReference type="Proteomes" id="UP000265800">
    <property type="component" value="Unassembled WGS sequence"/>
</dbReference>
<dbReference type="PRINTS" id="PR00111">
    <property type="entry name" value="ABHYDROLASE"/>
</dbReference>
<dbReference type="GO" id="GO:0047372">
    <property type="term" value="F:monoacylglycerol lipase activity"/>
    <property type="evidence" value="ECO:0007669"/>
    <property type="project" value="TreeGrafter"/>
</dbReference>
<reference evidence="2 3" key="1">
    <citation type="submission" date="2018-08" db="EMBL/GenBank/DDBJ databases">
        <title>Meiothermus luteus KCTC 52599 genome sequencing project.</title>
        <authorList>
            <person name="Da Costa M.S."/>
            <person name="Albuquerque L."/>
            <person name="Raposo P."/>
            <person name="Froufe H.J.C."/>
            <person name="Barroso C.S."/>
            <person name="Egas C."/>
        </authorList>
    </citation>
    <scope>NUCLEOTIDE SEQUENCE [LARGE SCALE GENOMIC DNA]</scope>
    <source>
        <strain evidence="2 3">KCTC 52599</strain>
    </source>
</reference>
<dbReference type="EC" id="3.1.1.24" evidence="2"/>
<dbReference type="Pfam" id="PF00561">
    <property type="entry name" value="Abhydrolase_1"/>
    <property type="match status" value="1"/>
</dbReference>
<dbReference type="AlphaFoldDB" id="A0A399ENQ3"/>
<gene>
    <name evidence="2" type="primary">catD_3</name>
    <name evidence="2" type="ORF">Mlute_01675</name>
</gene>
<dbReference type="GO" id="GO:0016020">
    <property type="term" value="C:membrane"/>
    <property type="evidence" value="ECO:0007669"/>
    <property type="project" value="TreeGrafter"/>
</dbReference>
<dbReference type="EMBL" id="QWKZ01000050">
    <property type="protein sequence ID" value="RIH85080.1"/>
    <property type="molecule type" value="Genomic_DNA"/>
</dbReference>
<dbReference type="PANTHER" id="PTHR43798:SF5">
    <property type="entry name" value="MONOACYLGLYCEROL LIPASE ABHD6"/>
    <property type="match status" value="1"/>
</dbReference>
<evidence type="ECO:0000259" key="1">
    <source>
        <dbReference type="Pfam" id="PF00561"/>
    </source>
</evidence>
<dbReference type="InterPro" id="IPR029058">
    <property type="entry name" value="AB_hydrolase_fold"/>
</dbReference>
<feature type="domain" description="AB hydrolase-1" evidence="1">
    <location>
        <begin position="22"/>
        <end position="252"/>
    </location>
</feature>
<dbReference type="InterPro" id="IPR050266">
    <property type="entry name" value="AB_hydrolase_sf"/>
</dbReference>
<dbReference type="RefSeq" id="WP_119360299.1">
    <property type="nucleotide sequence ID" value="NZ_QWKZ01000050.1"/>
</dbReference>
<dbReference type="SUPFAM" id="SSF53474">
    <property type="entry name" value="alpha/beta-Hydrolases"/>
    <property type="match status" value="1"/>
</dbReference>
<proteinExistence type="predicted"/>
<evidence type="ECO:0000313" key="2">
    <source>
        <dbReference type="EMBL" id="RIH85080.1"/>
    </source>
</evidence>
<organism evidence="2 3">
    <name type="scientific">Meiothermus luteus</name>
    <dbReference type="NCBI Taxonomy" id="2026184"/>
    <lineage>
        <taxon>Bacteria</taxon>
        <taxon>Thermotogati</taxon>
        <taxon>Deinococcota</taxon>
        <taxon>Deinococci</taxon>
        <taxon>Thermales</taxon>
        <taxon>Thermaceae</taxon>
        <taxon>Meiothermus</taxon>
    </lineage>
</organism>
<keyword evidence="2" id="KW-0378">Hydrolase</keyword>
<protein>
    <submittedName>
        <fullName evidence="2">3-oxoadipate enol-lactonase 2</fullName>
        <ecNumber evidence="2">3.1.1.24</ecNumber>
    </submittedName>
</protein>